<evidence type="ECO:0000256" key="1">
    <source>
        <dbReference type="SAM" id="Coils"/>
    </source>
</evidence>
<name>A0AA91DBQ0_9GAMM</name>
<evidence type="ECO:0000313" key="4">
    <source>
        <dbReference type="Proteomes" id="UP000077734"/>
    </source>
</evidence>
<dbReference type="Pfam" id="PF11740">
    <property type="entry name" value="KfrA_N"/>
    <property type="match status" value="1"/>
</dbReference>
<sequence length="301" mass="33301">MQAEDFESSLGRPADITDDQIIEAGKALTKANRNVTGFALRKLTGGGDPKRLKEVWDRHNATQAVTNSEPVVELPLEVAESLAVLTKGLVDKINVLALELNDRAVKTQERRVADVLRAAREQQVQSERELADASQAVDELETMLTDEKARVGELTKRLTDAQAANQLQAVELATLRERLEAVEKNAQAATEQHEAEQARLRQQVTAQKQAAESIAAERDQLKTELTKLQTKVETAEEQRKEERQRAAAELQRMGEKLIKLEAETDRAKTEAGNAREQVALLTGQLTATKTQVEQLMKAIGN</sequence>
<dbReference type="EMBL" id="LUUL01000093">
    <property type="protein sequence ID" value="OAI24186.1"/>
    <property type="molecule type" value="Genomic_DNA"/>
</dbReference>
<accession>A0AA91DBQ0</accession>
<keyword evidence="1" id="KW-0175">Coiled coil</keyword>
<gene>
    <name evidence="3" type="ORF">A1356_16000</name>
</gene>
<dbReference type="InterPro" id="IPR021104">
    <property type="entry name" value="KfrA_DNA-bd_N"/>
</dbReference>
<comment type="caution">
    <text evidence="3">The sequence shown here is derived from an EMBL/GenBank/DDBJ whole genome shotgun (WGS) entry which is preliminary data.</text>
</comment>
<dbReference type="RefSeq" id="WP_064023824.1">
    <property type="nucleotide sequence ID" value="NZ_LUUL01000093.1"/>
</dbReference>
<feature type="domain" description="KfrA N-terminal DNA-binding" evidence="2">
    <location>
        <begin position="17"/>
        <end position="142"/>
    </location>
</feature>
<reference evidence="3 4" key="1">
    <citation type="submission" date="2016-03" db="EMBL/GenBank/DDBJ databases">
        <authorList>
            <person name="Heylen K."/>
            <person name="De Vos P."/>
            <person name="Vekeman B."/>
        </authorList>
    </citation>
    <scope>NUCLEOTIDE SEQUENCE [LARGE SCALE GENOMIC DNA]</scope>
    <source>
        <strain evidence="3 4">R-49807</strain>
    </source>
</reference>
<organism evidence="3 4">
    <name type="scientific">Methylomonas koyamae</name>
    <dbReference type="NCBI Taxonomy" id="702114"/>
    <lineage>
        <taxon>Bacteria</taxon>
        <taxon>Pseudomonadati</taxon>
        <taxon>Pseudomonadota</taxon>
        <taxon>Gammaproteobacteria</taxon>
        <taxon>Methylococcales</taxon>
        <taxon>Methylococcaceae</taxon>
        <taxon>Methylomonas</taxon>
    </lineage>
</organism>
<proteinExistence type="predicted"/>
<dbReference type="Proteomes" id="UP000077734">
    <property type="component" value="Unassembled WGS sequence"/>
</dbReference>
<evidence type="ECO:0000259" key="2">
    <source>
        <dbReference type="Pfam" id="PF11740"/>
    </source>
</evidence>
<protein>
    <submittedName>
        <fullName evidence="3">Kfra protein</fullName>
    </submittedName>
</protein>
<dbReference type="AlphaFoldDB" id="A0AA91DBQ0"/>
<keyword evidence="4" id="KW-1185">Reference proteome</keyword>
<evidence type="ECO:0000313" key="3">
    <source>
        <dbReference type="EMBL" id="OAI24186.1"/>
    </source>
</evidence>
<feature type="coiled-coil region" evidence="1">
    <location>
        <begin position="116"/>
        <end position="277"/>
    </location>
</feature>